<dbReference type="InterPro" id="IPR051091">
    <property type="entry name" value="O-Glucosyltr/Glycosyltrsf_90"/>
</dbReference>
<feature type="domain" description="Glycosyl transferase CAP10" evidence="1">
    <location>
        <begin position="348"/>
        <end position="630"/>
    </location>
</feature>
<name>A0A854QFA4_CRYNE</name>
<dbReference type="Pfam" id="PF05686">
    <property type="entry name" value="Glyco_transf_90"/>
    <property type="match status" value="1"/>
</dbReference>
<dbReference type="EMBL" id="AMKT01000038">
    <property type="protein sequence ID" value="OXG22845.1"/>
    <property type="molecule type" value="Genomic_DNA"/>
</dbReference>
<sequence>MPLRFRVSRLTFTVALVVLLTYSYFYLSSHSEDEPGFNIVNGPGSRHPSSPLDKSHSPHRGLVQWWSPLASEEPLGVLKFTGDGLVRGWDGVYNKLKSGGLKRSERKKLQLAMETHPILELMERNRERWKSLLASQSKTLPQAVTEYTRRYGRPPPRGFDQWWQFCKRNKVKIVDDYDQINRDIELYFALSPELFRKRVDLLKETPYTSQITLSPTGQSSLYGERAHSSRARLLFQLIEPIAQFLPGDITLSLSDHDLGSWLLGDDQKQAALDAIRNGRYLTEEELKIYEKREGRQPVKGLASACPPGSPGWQHGVAKRDGLEVEELSKETTFIYDPDLTYDYCYNPELLDIHGALSWDFARESMLRPIFQLSKFARNPEFLSTPLEAYENFTSSAAQKKYAPWNEKTIGKLFWRGSSTGDSYSKRPNGYTWRQSHRPRLALKTQATEGEEDVWVQRGKIWEKETWTVARLNEAYMDVGLTGGPHQCKKEDGTCDEMKQEIIFKDRVAPEDSAKYKYVFDIDGNGWSSRFHRLIMSGSVVLKATIYPEWVSEWLTPWVHYIPCKVDYSDLYDIMSFFAGPPDGHAGGHDNLAKMIADQARQFGEDHWRWEDMQAYMFRLLLEYSRLLADDRNEWSYQKIYT</sequence>
<dbReference type="AlphaFoldDB" id="A0A854QFA4"/>
<dbReference type="SMART" id="SM00672">
    <property type="entry name" value="CAP10"/>
    <property type="match status" value="1"/>
</dbReference>
<proteinExistence type="predicted"/>
<dbReference type="Proteomes" id="UP000199727">
    <property type="component" value="Unassembled WGS sequence"/>
</dbReference>
<protein>
    <recommendedName>
        <fullName evidence="1">Glycosyl transferase CAP10 domain-containing protein</fullName>
    </recommendedName>
</protein>
<gene>
    <name evidence="2" type="ORF">C361_02976</name>
</gene>
<evidence type="ECO:0000313" key="3">
    <source>
        <dbReference type="Proteomes" id="UP000199727"/>
    </source>
</evidence>
<dbReference type="PANTHER" id="PTHR12203">
    <property type="entry name" value="KDEL LYS-ASP-GLU-LEU CONTAINING - RELATED"/>
    <property type="match status" value="1"/>
</dbReference>
<organism evidence="2 3">
    <name type="scientific">Cryptococcus neoformans Tu259-1</name>
    <dbReference type="NCBI Taxonomy" id="1230072"/>
    <lineage>
        <taxon>Eukaryota</taxon>
        <taxon>Fungi</taxon>
        <taxon>Dikarya</taxon>
        <taxon>Basidiomycota</taxon>
        <taxon>Agaricomycotina</taxon>
        <taxon>Tremellomycetes</taxon>
        <taxon>Tremellales</taxon>
        <taxon>Cryptococcaceae</taxon>
        <taxon>Cryptococcus</taxon>
        <taxon>Cryptococcus neoformans species complex</taxon>
    </lineage>
</organism>
<accession>A0A854QFA4</accession>
<dbReference type="OrthoDB" id="541052at2759"/>
<dbReference type="InterPro" id="IPR006598">
    <property type="entry name" value="CAP10"/>
</dbReference>
<evidence type="ECO:0000259" key="1">
    <source>
        <dbReference type="SMART" id="SM00672"/>
    </source>
</evidence>
<comment type="caution">
    <text evidence="2">The sequence shown here is derived from an EMBL/GenBank/DDBJ whole genome shotgun (WGS) entry which is preliminary data.</text>
</comment>
<evidence type="ECO:0000313" key="2">
    <source>
        <dbReference type="EMBL" id="OXG22845.1"/>
    </source>
</evidence>
<dbReference type="PANTHER" id="PTHR12203:SF118">
    <property type="entry name" value="BETA-1,2-XYLOSYLTRANSFERASE 1"/>
    <property type="match status" value="1"/>
</dbReference>
<reference evidence="2 3" key="1">
    <citation type="submission" date="2017-06" db="EMBL/GenBank/DDBJ databases">
        <title>Global population genomics of the pathogenic fungus Cryptococcus neoformans var. grubii.</title>
        <authorList>
            <person name="Cuomo C."/>
            <person name="Litvintseva A."/>
            <person name="Chen Y."/>
            <person name="Young S."/>
            <person name="Zeng Q."/>
            <person name="Chapman S."/>
            <person name="Gujja S."/>
            <person name="Saif S."/>
            <person name="Birren B."/>
        </authorList>
    </citation>
    <scope>NUCLEOTIDE SEQUENCE [LARGE SCALE GENOMIC DNA]</scope>
    <source>
        <strain evidence="2 3">Tu259-1</strain>
    </source>
</reference>